<feature type="chain" id="PRO_5045775966" description="TonB C-terminal domain-containing protein" evidence="1">
    <location>
        <begin position="30"/>
        <end position="251"/>
    </location>
</feature>
<proteinExistence type="predicted"/>
<evidence type="ECO:0000313" key="4">
    <source>
        <dbReference type="Proteomes" id="UP000198382"/>
    </source>
</evidence>
<evidence type="ECO:0000313" key="3">
    <source>
        <dbReference type="EMBL" id="OXA79800.1"/>
    </source>
</evidence>
<evidence type="ECO:0000259" key="2">
    <source>
        <dbReference type="Pfam" id="PF03544"/>
    </source>
</evidence>
<gene>
    <name evidence="3" type="ORF">B0A65_07570</name>
</gene>
<dbReference type="PANTHER" id="PTHR33446">
    <property type="entry name" value="PROTEIN TONB-RELATED"/>
    <property type="match status" value="1"/>
</dbReference>
<keyword evidence="1" id="KW-0732">Signal</keyword>
<accession>A0ABX4BRC9</accession>
<dbReference type="EMBL" id="MUGV01000015">
    <property type="protein sequence ID" value="OXA79800.1"/>
    <property type="molecule type" value="Genomic_DNA"/>
</dbReference>
<dbReference type="Proteomes" id="UP000198382">
    <property type="component" value="Unassembled WGS sequence"/>
</dbReference>
<organism evidence="3 4">
    <name type="scientific">Flavobacterium frigidimaris</name>
    <dbReference type="NCBI Taxonomy" id="262320"/>
    <lineage>
        <taxon>Bacteria</taxon>
        <taxon>Pseudomonadati</taxon>
        <taxon>Bacteroidota</taxon>
        <taxon>Flavobacteriia</taxon>
        <taxon>Flavobacteriales</taxon>
        <taxon>Flavobacteriaceae</taxon>
        <taxon>Flavobacterium</taxon>
    </lineage>
</organism>
<feature type="domain" description="TonB C-terminal" evidence="2">
    <location>
        <begin position="180"/>
        <end position="245"/>
    </location>
</feature>
<protein>
    <recommendedName>
        <fullName evidence="2">TonB C-terminal domain-containing protein</fullName>
    </recommendedName>
</protein>
<dbReference type="SUPFAM" id="SSF74653">
    <property type="entry name" value="TolA/TonB C-terminal domain"/>
    <property type="match status" value="2"/>
</dbReference>
<name>A0ABX4BRC9_FLAFR</name>
<feature type="signal peptide" evidence="1">
    <location>
        <begin position="1"/>
        <end position="29"/>
    </location>
</feature>
<sequence>MITRNNLESSIKTCALFTLIFIFSTATFAQTEASPVANNYKMMSELDEKPDFPGGISEFYKFIGDNYMTPKIQGLAGIVYVTFIIEKDGSLANIKVLRDIGYGTGEEAIRVLQNSPKWIPGKYQGEPVRAMYSLPITIKATEKLEEKVYSVKEVSEKPTYPGGLQNFYKDLSKQYKAPEKIGLKGQIIIGFVIEKDGSVVETKILKDLGYGTGEEAVRNIKLTKKWIPGKLENGTAVRTAYSLPITIQSAN</sequence>
<feature type="domain" description="TonB C-terminal" evidence="2">
    <location>
        <begin position="73"/>
        <end position="137"/>
    </location>
</feature>
<dbReference type="PANTHER" id="PTHR33446:SF2">
    <property type="entry name" value="PROTEIN TONB"/>
    <property type="match status" value="1"/>
</dbReference>
<reference evidence="3 4" key="1">
    <citation type="submission" date="2016-11" db="EMBL/GenBank/DDBJ databases">
        <title>Whole genomes of Flavobacteriaceae.</title>
        <authorList>
            <person name="Stine C."/>
            <person name="Li C."/>
            <person name="Tadesse D."/>
        </authorList>
    </citation>
    <scope>NUCLEOTIDE SEQUENCE [LARGE SCALE GENOMIC DNA]</scope>
    <source>
        <strain evidence="3 4">DSM 15937</strain>
    </source>
</reference>
<dbReference type="Gene3D" id="3.30.1150.10">
    <property type="match status" value="2"/>
</dbReference>
<dbReference type="Pfam" id="PF03544">
    <property type="entry name" value="TonB_C"/>
    <property type="match status" value="2"/>
</dbReference>
<keyword evidence="4" id="KW-1185">Reference proteome</keyword>
<dbReference type="InterPro" id="IPR037682">
    <property type="entry name" value="TonB_C"/>
</dbReference>
<evidence type="ECO:0000256" key="1">
    <source>
        <dbReference type="SAM" id="SignalP"/>
    </source>
</evidence>
<comment type="caution">
    <text evidence="3">The sequence shown here is derived from an EMBL/GenBank/DDBJ whole genome shotgun (WGS) entry which is preliminary data.</text>
</comment>
<dbReference type="InterPro" id="IPR051045">
    <property type="entry name" value="TonB-dependent_transducer"/>
</dbReference>
<dbReference type="RefSeq" id="WP_074660322.1">
    <property type="nucleotide sequence ID" value="NZ_MUGV01000015.1"/>
</dbReference>